<evidence type="ECO:0000313" key="3">
    <source>
        <dbReference type="Proteomes" id="UP000030665"/>
    </source>
</evidence>
<evidence type="ECO:0000256" key="1">
    <source>
        <dbReference type="SAM" id="MobiDB-lite"/>
    </source>
</evidence>
<dbReference type="EMBL" id="HG806025">
    <property type="protein sequence ID" value="CDW56287.1"/>
    <property type="molecule type" value="Genomic_DNA"/>
</dbReference>
<dbReference type="OrthoDB" id="10329895at2759"/>
<name>A0A077Z765_TRITR</name>
<proteinExistence type="predicted"/>
<keyword evidence="3" id="KW-1185">Reference proteome</keyword>
<evidence type="ECO:0000313" key="2">
    <source>
        <dbReference type="EMBL" id="CDW56287.1"/>
    </source>
</evidence>
<accession>A0A077Z765</accession>
<reference evidence="2" key="2">
    <citation type="submission" date="2014-03" db="EMBL/GenBank/DDBJ databases">
        <title>The whipworm genome and dual-species transcriptomics of an intimate host-pathogen interaction.</title>
        <authorList>
            <person name="Foth B.J."/>
            <person name="Tsai I.J."/>
            <person name="Reid A.J."/>
            <person name="Bancroft A.J."/>
            <person name="Nichol S."/>
            <person name="Tracey A."/>
            <person name="Holroyd N."/>
            <person name="Cotton J.A."/>
            <person name="Stanley E.J."/>
            <person name="Zarowiecki M."/>
            <person name="Liu J.Z."/>
            <person name="Huckvale T."/>
            <person name="Cooper P.J."/>
            <person name="Grencis R.K."/>
            <person name="Berriman M."/>
        </authorList>
    </citation>
    <scope>NUCLEOTIDE SEQUENCE [LARGE SCALE GENOMIC DNA]</scope>
</reference>
<gene>
    <name evidence="2" type="ORF">TTRE_0000456301</name>
</gene>
<reference evidence="2" key="1">
    <citation type="submission" date="2014-01" db="EMBL/GenBank/DDBJ databases">
        <authorList>
            <person name="Aslett M."/>
        </authorList>
    </citation>
    <scope>NUCLEOTIDE SEQUENCE</scope>
</reference>
<sequence length="179" mass="20373">MSDEEDNSNTIIKLVSEKDEEKLRKSADAEPLGITIRELAAECCKATKSAQSLFKARKKLNRKWIEKSVRQCLDLPTNQEVQQLGIAVTQELPISPEKASDKPSVLMVPKGLSEDEEMRLRLAEMHIRIPSIPRSPTPNNTLPRRRPPYTWNPAMRYQYQIRNPPVDSSVIPSHSSDEK</sequence>
<feature type="region of interest" description="Disordered" evidence="1">
    <location>
        <begin position="130"/>
        <end position="149"/>
    </location>
</feature>
<organism evidence="2 3">
    <name type="scientific">Trichuris trichiura</name>
    <name type="common">Whipworm</name>
    <name type="synonym">Trichocephalus trichiurus</name>
    <dbReference type="NCBI Taxonomy" id="36087"/>
    <lineage>
        <taxon>Eukaryota</taxon>
        <taxon>Metazoa</taxon>
        <taxon>Ecdysozoa</taxon>
        <taxon>Nematoda</taxon>
        <taxon>Enoplea</taxon>
        <taxon>Dorylaimia</taxon>
        <taxon>Trichinellida</taxon>
        <taxon>Trichuridae</taxon>
        <taxon>Trichuris</taxon>
    </lineage>
</organism>
<dbReference type="AlphaFoldDB" id="A0A077Z765"/>
<protein>
    <submittedName>
        <fullName evidence="2">Uncharacterized protein</fullName>
    </submittedName>
</protein>
<feature type="compositionally biased region" description="Low complexity" evidence="1">
    <location>
        <begin position="130"/>
        <end position="142"/>
    </location>
</feature>
<dbReference type="Proteomes" id="UP000030665">
    <property type="component" value="Unassembled WGS sequence"/>
</dbReference>